<dbReference type="RefSeq" id="WP_133108619.1">
    <property type="nucleotide sequence ID" value="NZ_SMNA01000007.1"/>
</dbReference>
<evidence type="ECO:0000313" key="1">
    <source>
        <dbReference type="EMBL" id="TDE91585.1"/>
    </source>
</evidence>
<evidence type="ECO:0008006" key="3">
    <source>
        <dbReference type="Google" id="ProtNLM"/>
    </source>
</evidence>
<name>A0ABY2E0Y6_9MICO</name>
<dbReference type="EMBL" id="SMNA01000007">
    <property type="protein sequence ID" value="TDE91585.1"/>
    <property type="molecule type" value="Genomic_DNA"/>
</dbReference>
<dbReference type="Proteomes" id="UP000504882">
    <property type="component" value="Unassembled WGS sequence"/>
</dbReference>
<protein>
    <recommendedName>
        <fullName evidence="3">Head-to-tail adaptor</fullName>
    </recommendedName>
</protein>
<accession>A0ABY2E0Y6</accession>
<sequence>MDWLTPVEVVTDAYWPSCPLVPADEVDAKALDRLLTSARIQCEEFAPTLAEGADVPENWRLAQAFQARALYRSARAGSQDRLGEDGLAVTVFPMDWTVKNLLRPKRGKFVVR</sequence>
<comment type="caution">
    <text evidence="1">The sequence shown here is derived from an EMBL/GenBank/DDBJ whole genome shotgun (WGS) entry which is preliminary data.</text>
</comment>
<keyword evidence="2" id="KW-1185">Reference proteome</keyword>
<reference evidence="1 2" key="1">
    <citation type="submission" date="2019-03" db="EMBL/GenBank/DDBJ databases">
        <title>Genomic features of bacteria from cold environments.</title>
        <authorList>
            <person name="Shen L."/>
        </authorList>
    </citation>
    <scope>NUCLEOTIDE SEQUENCE [LARGE SCALE GENOMIC DNA]</scope>
    <source>
        <strain evidence="2">T3246-1</strain>
    </source>
</reference>
<proteinExistence type="predicted"/>
<gene>
    <name evidence="1" type="ORF">EXU48_15680</name>
</gene>
<evidence type="ECO:0000313" key="2">
    <source>
        <dbReference type="Proteomes" id="UP000504882"/>
    </source>
</evidence>
<organism evidence="1 2">
    <name type="scientific">Occultella glacieicola</name>
    <dbReference type="NCBI Taxonomy" id="2518684"/>
    <lineage>
        <taxon>Bacteria</taxon>
        <taxon>Bacillati</taxon>
        <taxon>Actinomycetota</taxon>
        <taxon>Actinomycetes</taxon>
        <taxon>Micrococcales</taxon>
        <taxon>Ruaniaceae</taxon>
        <taxon>Occultella</taxon>
    </lineage>
</organism>